<dbReference type="OMA" id="ENDWATK"/>
<feature type="compositionally biased region" description="Low complexity" evidence="8">
    <location>
        <begin position="400"/>
        <end position="409"/>
    </location>
</feature>
<feature type="compositionally biased region" description="Basic and acidic residues" evidence="8">
    <location>
        <begin position="352"/>
        <end position="364"/>
    </location>
</feature>
<dbReference type="GO" id="GO:0030527">
    <property type="term" value="F:structural constituent of chromatin"/>
    <property type="evidence" value="ECO:0007669"/>
    <property type="project" value="InterPro"/>
</dbReference>
<feature type="compositionally biased region" description="Basic residues" evidence="8">
    <location>
        <begin position="183"/>
        <end position="195"/>
    </location>
</feature>
<feature type="region of interest" description="Disordered" evidence="8">
    <location>
        <begin position="482"/>
        <end position="503"/>
    </location>
</feature>
<keyword evidence="2" id="KW-0479">Metal-binding</keyword>
<evidence type="ECO:0000256" key="7">
    <source>
        <dbReference type="ARBA" id="ARBA00023242"/>
    </source>
</evidence>
<feature type="compositionally biased region" description="Basic and acidic residues" evidence="8">
    <location>
        <begin position="734"/>
        <end position="744"/>
    </location>
</feature>
<evidence type="ECO:0000256" key="2">
    <source>
        <dbReference type="ARBA" id="ARBA00022723"/>
    </source>
</evidence>
<evidence type="ECO:0000256" key="4">
    <source>
        <dbReference type="ARBA" id="ARBA00022833"/>
    </source>
</evidence>
<dbReference type="InterPro" id="IPR044867">
    <property type="entry name" value="DEUBAD_dom"/>
</dbReference>
<proteinExistence type="predicted"/>
<dbReference type="Pfam" id="PF13919">
    <property type="entry name" value="ASXH"/>
    <property type="match status" value="1"/>
</dbReference>
<feature type="compositionally biased region" description="Low complexity" evidence="8">
    <location>
        <begin position="227"/>
        <end position="237"/>
    </location>
</feature>
<comment type="caution">
    <text evidence="11">The sequence shown here is derived from an EMBL/GenBank/DDBJ whole genome shotgun (WGS) entry which is preliminary data.</text>
</comment>
<feature type="compositionally biased region" description="Polar residues" evidence="8">
    <location>
        <begin position="238"/>
        <end position="247"/>
    </location>
</feature>
<keyword evidence="5" id="KW-0805">Transcription regulation</keyword>
<dbReference type="InterPro" id="IPR028020">
    <property type="entry name" value="ASX_DEUBAD_dom"/>
</dbReference>
<dbReference type="Gene3D" id="4.10.240.10">
    <property type="entry name" value="Zn(2)-C6 fungal-type DNA-binding domain"/>
    <property type="match status" value="1"/>
</dbReference>
<feature type="compositionally biased region" description="Basic and acidic residues" evidence="8">
    <location>
        <begin position="272"/>
        <end position="284"/>
    </location>
</feature>
<dbReference type="CDD" id="cd00067">
    <property type="entry name" value="GAL4"/>
    <property type="match status" value="1"/>
</dbReference>
<feature type="compositionally biased region" description="Basic and acidic residues" evidence="8">
    <location>
        <begin position="148"/>
        <end position="159"/>
    </location>
</feature>
<evidence type="ECO:0000256" key="8">
    <source>
        <dbReference type="SAM" id="MobiDB-lite"/>
    </source>
</evidence>
<evidence type="ECO:0000256" key="6">
    <source>
        <dbReference type="ARBA" id="ARBA00023163"/>
    </source>
</evidence>
<feature type="compositionally biased region" description="Basic and acidic residues" evidence="8">
    <location>
        <begin position="119"/>
        <end position="129"/>
    </location>
</feature>
<feature type="region of interest" description="Disordered" evidence="8">
    <location>
        <begin position="731"/>
        <end position="766"/>
    </location>
</feature>
<dbReference type="Proteomes" id="UP000433876">
    <property type="component" value="Unassembled WGS sequence"/>
</dbReference>
<evidence type="ECO:0000256" key="1">
    <source>
        <dbReference type="ARBA" id="ARBA00004123"/>
    </source>
</evidence>
<dbReference type="PROSITE" id="PS50048">
    <property type="entry name" value="ZN2_CY6_FUNGAL_2"/>
    <property type="match status" value="1"/>
</dbReference>
<feature type="domain" description="Zn(2)-C6 fungal-type" evidence="9">
    <location>
        <begin position="439"/>
        <end position="469"/>
    </location>
</feature>
<organism evidence="11 12">
    <name type="scientific">Sordaria macrospora</name>
    <dbReference type="NCBI Taxonomy" id="5147"/>
    <lineage>
        <taxon>Eukaryota</taxon>
        <taxon>Fungi</taxon>
        <taxon>Dikarya</taxon>
        <taxon>Ascomycota</taxon>
        <taxon>Pezizomycotina</taxon>
        <taxon>Sordariomycetes</taxon>
        <taxon>Sordariomycetidae</taxon>
        <taxon>Sordariales</taxon>
        <taxon>Sordariaceae</taxon>
        <taxon>Sordaria</taxon>
    </lineage>
</organism>
<keyword evidence="7" id="KW-0539">Nucleus</keyword>
<dbReference type="Pfam" id="PF07382">
    <property type="entry name" value="HC2"/>
    <property type="match status" value="1"/>
</dbReference>
<feature type="compositionally biased region" description="Low complexity" evidence="8">
    <location>
        <begin position="365"/>
        <end position="379"/>
    </location>
</feature>
<dbReference type="GO" id="GO:0003677">
    <property type="term" value="F:DNA binding"/>
    <property type="evidence" value="ECO:0007669"/>
    <property type="project" value="InterPro"/>
</dbReference>
<dbReference type="SMART" id="SM00066">
    <property type="entry name" value="GAL4"/>
    <property type="match status" value="1"/>
</dbReference>
<feature type="compositionally biased region" description="Acidic residues" evidence="8">
    <location>
        <begin position="163"/>
        <end position="175"/>
    </location>
</feature>
<gene>
    <name evidence="11" type="ORF">SMACR_06626</name>
</gene>
<dbReference type="InterPro" id="IPR001138">
    <property type="entry name" value="Zn2Cys6_DnaBD"/>
</dbReference>
<dbReference type="InterPro" id="IPR009970">
    <property type="entry name" value="HC2"/>
</dbReference>
<evidence type="ECO:0000259" key="10">
    <source>
        <dbReference type="PROSITE" id="PS51916"/>
    </source>
</evidence>
<keyword evidence="6" id="KW-0804">Transcription</keyword>
<dbReference type="PRINTS" id="PR00755">
    <property type="entry name" value="AFLATOXINBRP"/>
</dbReference>
<evidence type="ECO:0008006" key="13">
    <source>
        <dbReference type="Google" id="ProtNLM"/>
    </source>
</evidence>
<comment type="subcellular location">
    <subcellularLocation>
        <location evidence="1">Nucleus</location>
    </subcellularLocation>
</comment>
<dbReference type="GO" id="GO:0000981">
    <property type="term" value="F:DNA-binding transcription factor activity, RNA polymerase II-specific"/>
    <property type="evidence" value="ECO:0007669"/>
    <property type="project" value="InterPro"/>
</dbReference>
<name>A0A8S8ZQ81_SORMA</name>
<dbReference type="EMBL" id="NMPR01000104">
    <property type="protein sequence ID" value="KAA8630432.1"/>
    <property type="molecule type" value="Genomic_DNA"/>
</dbReference>
<evidence type="ECO:0000256" key="3">
    <source>
        <dbReference type="ARBA" id="ARBA00022771"/>
    </source>
</evidence>
<sequence length="818" mass="87868">MSEQGNSSPLSSPPPSSPGGVTGDRDGTPVQVTSASGRTPLEELAAEDLVVVSPNVAKAAVGKPVAKKAPAKQVAKKPVDKKAAVKEPANEEPVLEELEVEEPVAKKATAKKPVTKKAVVKESAVKEPAVEDPAVEEPVVKKAAAKKPVAEKPAVRESTAEEPTVEDPVVDEPAVEEPAIKKPATKKPTVKKTAVKKATAAKRSAVEKRAVKEPGFQGPESPERELATPLAAPSASPENKSGLQPSSHLKPREPERTGSTSWKAINLPPPKARSDEKPKVSTREGEEEEDEEEEEEEAPVPSAEPEVPAREEKATASSAEKPAVEGPVVKRSAVKRSAVKKPATKNRSVKKPKVEGPGEPEKEAAAPSAEPSAAPSSVSNKRKPETSTREEEEKEDEEAAAPSASSSPVSKKRKTLPASVNSNEDVAGLRTKLKLTRGACTPCRDNKLKCLKEKPICSRCAESGTHCVYAFEQPRKGISTATRPALSNNEHGSEPKSLGPPSSHAYFAVQNLAVDGEVNMPENGAAAVTDPSINANWQTPEEAVPNDGAQKSTGTHRSVSSDVQPDTEPRKRKASDQAKPTSAKKPRQAGAVPRRTNIDKKWEAPFVYTDEYSPLTNADLRAILLLPQAWDVLTPEERKDILAKFPDDGHILNAGTEDARPDLVSLRNNDHFRYDCARYLENIERGRHDEHWLQEAWVAHEKHKRGDYDDFLRKEFENDWATKIPEGLLQKTNRKNETFGRDPAETTSGDNAMANGQHKALSGRAKGASAVQDVSPVNSASVDAIQANGTSIHIAGSTSNPNGAQYTALRFEIPQEAD</sequence>
<dbReference type="InterPro" id="IPR036864">
    <property type="entry name" value="Zn2-C6_fun-type_DNA-bd_sf"/>
</dbReference>
<evidence type="ECO:0000259" key="9">
    <source>
        <dbReference type="PROSITE" id="PS50048"/>
    </source>
</evidence>
<feature type="region of interest" description="Disordered" evidence="8">
    <location>
        <begin position="60"/>
        <end position="431"/>
    </location>
</feature>
<dbReference type="GO" id="GO:0005634">
    <property type="term" value="C:nucleus"/>
    <property type="evidence" value="ECO:0007669"/>
    <property type="project" value="UniProtKB-SubCell"/>
</dbReference>
<dbReference type="SUPFAM" id="SSF57701">
    <property type="entry name" value="Zn2/Cys6 DNA-binding domain"/>
    <property type="match status" value="1"/>
</dbReference>
<feature type="domain" description="DEUBAD" evidence="10">
    <location>
        <begin position="611"/>
        <end position="725"/>
    </location>
</feature>
<feature type="compositionally biased region" description="Acidic residues" evidence="8">
    <location>
        <begin position="93"/>
        <end position="102"/>
    </location>
</feature>
<dbReference type="PROSITE" id="PS00463">
    <property type="entry name" value="ZN2_CY6_FUNGAL_1"/>
    <property type="match status" value="1"/>
</dbReference>
<dbReference type="GO" id="GO:0008270">
    <property type="term" value="F:zinc ion binding"/>
    <property type="evidence" value="ECO:0007669"/>
    <property type="project" value="UniProtKB-KW"/>
</dbReference>
<dbReference type="AlphaFoldDB" id="A0A8S8ZQ81"/>
<keyword evidence="3" id="KW-0863">Zinc-finger</keyword>
<dbReference type="PROSITE" id="PS51916">
    <property type="entry name" value="DEUBAD"/>
    <property type="match status" value="1"/>
</dbReference>
<feature type="compositionally biased region" description="Polar residues" evidence="8">
    <location>
        <begin position="549"/>
        <end position="564"/>
    </location>
</feature>
<dbReference type="Pfam" id="PF00172">
    <property type="entry name" value="Zn_clus"/>
    <property type="match status" value="1"/>
</dbReference>
<dbReference type="VEuPathDB" id="FungiDB:SMAC_06626"/>
<feature type="compositionally biased region" description="Basic and acidic residues" evidence="8">
    <location>
        <begin position="382"/>
        <end position="391"/>
    </location>
</feature>
<feature type="compositionally biased region" description="Basic residues" evidence="8">
    <location>
        <begin position="332"/>
        <end position="351"/>
    </location>
</feature>
<feature type="region of interest" description="Disordered" evidence="8">
    <location>
        <begin position="537"/>
        <end position="596"/>
    </location>
</feature>
<feature type="region of interest" description="Disordered" evidence="8">
    <location>
        <begin position="1"/>
        <end position="41"/>
    </location>
</feature>
<feature type="compositionally biased region" description="Basic and acidic residues" evidence="8">
    <location>
        <begin position="77"/>
        <end position="89"/>
    </location>
</feature>
<evidence type="ECO:0000313" key="11">
    <source>
        <dbReference type="EMBL" id="KAA8630432.1"/>
    </source>
</evidence>
<dbReference type="GO" id="GO:0030261">
    <property type="term" value="P:chromosome condensation"/>
    <property type="evidence" value="ECO:0007669"/>
    <property type="project" value="InterPro"/>
</dbReference>
<feature type="compositionally biased region" description="Acidic residues" evidence="8">
    <location>
        <begin position="285"/>
        <end position="298"/>
    </location>
</feature>
<protein>
    <recommendedName>
        <fullName evidence="13">Zn(2)-C6 fungal-type domain-containing protein</fullName>
    </recommendedName>
</protein>
<accession>A0A8S8ZQ81</accession>
<evidence type="ECO:0000256" key="5">
    <source>
        <dbReference type="ARBA" id="ARBA00023015"/>
    </source>
</evidence>
<keyword evidence="4" id="KW-0862">Zinc</keyword>
<reference evidence="11 12" key="1">
    <citation type="submission" date="2017-07" db="EMBL/GenBank/DDBJ databases">
        <title>Genome sequence of the Sordaria macrospora wild type strain R19027.</title>
        <authorList>
            <person name="Nowrousian M."/>
            <person name="Teichert I."/>
            <person name="Kueck U."/>
        </authorList>
    </citation>
    <scope>NUCLEOTIDE SEQUENCE [LARGE SCALE GENOMIC DNA]</scope>
    <source>
        <strain evidence="11 12">R19027</strain>
        <tissue evidence="11">Mycelium</tissue>
    </source>
</reference>
<evidence type="ECO:0000313" key="12">
    <source>
        <dbReference type="Proteomes" id="UP000433876"/>
    </source>
</evidence>